<keyword evidence="1" id="KW-0732">Signal</keyword>
<protein>
    <submittedName>
        <fullName evidence="3">Amidohydrolase family protein</fullName>
    </submittedName>
</protein>
<dbReference type="RefSeq" id="WP_290249433.1">
    <property type="nucleotide sequence ID" value="NZ_JAUFQT010000002.1"/>
</dbReference>
<evidence type="ECO:0000313" key="4">
    <source>
        <dbReference type="Proteomes" id="UP001589654"/>
    </source>
</evidence>
<accession>A0ABV5J5C5</accession>
<dbReference type="Proteomes" id="UP001589654">
    <property type="component" value="Unassembled WGS sequence"/>
</dbReference>
<evidence type="ECO:0000259" key="2">
    <source>
        <dbReference type="Pfam" id="PF01979"/>
    </source>
</evidence>
<organism evidence="3 4">
    <name type="scientific">Echinicola jeungdonensis</name>
    <dbReference type="NCBI Taxonomy" id="709343"/>
    <lineage>
        <taxon>Bacteria</taxon>
        <taxon>Pseudomonadati</taxon>
        <taxon>Bacteroidota</taxon>
        <taxon>Cytophagia</taxon>
        <taxon>Cytophagales</taxon>
        <taxon>Cyclobacteriaceae</taxon>
        <taxon>Echinicola</taxon>
    </lineage>
</organism>
<gene>
    <name evidence="3" type="ORF">ACFFUR_09450</name>
</gene>
<evidence type="ECO:0000313" key="3">
    <source>
        <dbReference type="EMBL" id="MFB9212033.1"/>
    </source>
</evidence>
<evidence type="ECO:0000256" key="1">
    <source>
        <dbReference type="SAM" id="SignalP"/>
    </source>
</evidence>
<feature type="signal peptide" evidence="1">
    <location>
        <begin position="1"/>
        <end position="25"/>
    </location>
</feature>
<dbReference type="EMBL" id="JBHMEW010000057">
    <property type="protein sequence ID" value="MFB9212033.1"/>
    <property type="molecule type" value="Genomic_DNA"/>
</dbReference>
<dbReference type="PANTHER" id="PTHR43135:SF3">
    <property type="entry name" value="ALPHA-D-RIBOSE 1-METHYLPHOSPHONATE 5-TRIPHOSPHATE DIPHOSPHATASE"/>
    <property type="match status" value="1"/>
</dbReference>
<comment type="caution">
    <text evidence="3">The sequence shown here is derived from an EMBL/GenBank/DDBJ whole genome shotgun (WGS) entry which is preliminary data.</text>
</comment>
<dbReference type="InterPro" id="IPR051781">
    <property type="entry name" value="Metallo-dep_Hydrolase"/>
</dbReference>
<feature type="domain" description="Amidohydrolase-related" evidence="2">
    <location>
        <begin position="343"/>
        <end position="431"/>
    </location>
</feature>
<dbReference type="Pfam" id="PF01979">
    <property type="entry name" value="Amidohydro_1"/>
    <property type="match status" value="1"/>
</dbReference>
<dbReference type="PANTHER" id="PTHR43135">
    <property type="entry name" value="ALPHA-D-RIBOSE 1-METHYLPHOSPHONATE 5-TRIPHOSPHATE DIPHOSPHATASE"/>
    <property type="match status" value="1"/>
</dbReference>
<dbReference type="SUPFAM" id="SSF51338">
    <property type="entry name" value="Composite domain of metallo-dependent hydrolases"/>
    <property type="match status" value="1"/>
</dbReference>
<dbReference type="Gene3D" id="3.20.20.140">
    <property type="entry name" value="Metal-dependent hydrolases"/>
    <property type="match status" value="1"/>
</dbReference>
<feature type="chain" id="PRO_5045258551" evidence="1">
    <location>
        <begin position="26"/>
        <end position="561"/>
    </location>
</feature>
<dbReference type="InterPro" id="IPR011059">
    <property type="entry name" value="Metal-dep_hydrolase_composite"/>
</dbReference>
<sequence>MLKRLNALIQLLVWFFFLQSSLSLAQSDNTGKKRITGTYAITNATIIPSPGKIISNATLVFKDGLIIEVGKNPNIPIDAKEIKGDSLYVYPGFISLAANIAVCEPEKIKKPDDFDPINPPSDYGGITPYRNAIDYWNPKSEEISQWRGLGFTMAQILPYGELLPGKTALVIHGDNSNSNYVIKDSGLFSQFRTRRRTYPGTTLGMMAKWRELYQKAQLALERDKTFINEISGVTRPNRDPVLEALYPVIDKKSPVVFEVDNELEMLRALKLKKELGFSLLLTDVHEGKHLIPEIKQSGAHVALSLKLPEDKPSQKELEDPTPTQKANLLRVQAAYKDALQLAGSFESAKIPFGFSTQRLDKGDFIKNIRLMINQGLSESGALAALTLNAANILGISEYCGSIEKGKWANLVVTTDSLFKENSEIKFVVADGYVFELEDSEAKSAKTKALEGKWEYTSETPGGKSSGIITLRKETDDWKGTITIDDPEGSGKITKMLDDIEVDGEMVNFSFKVMVKGQFLVVKIEGKWSAEKIEGEMKVKDFGNFPIKAKKKPETSAKSWKL</sequence>
<dbReference type="InterPro" id="IPR006680">
    <property type="entry name" value="Amidohydro-rel"/>
</dbReference>
<name>A0ABV5J5C5_9BACT</name>
<keyword evidence="4" id="KW-1185">Reference proteome</keyword>
<proteinExistence type="predicted"/>
<reference evidence="3 4" key="1">
    <citation type="submission" date="2024-09" db="EMBL/GenBank/DDBJ databases">
        <authorList>
            <person name="Sun Q."/>
            <person name="Mori K."/>
        </authorList>
    </citation>
    <scope>NUCLEOTIDE SEQUENCE [LARGE SCALE GENOMIC DNA]</scope>
    <source>
        <strain evidence="3 4">CECT 7682</strain>
    </source>
</reference>